<accession>A0A6A6MMK8</accession>
<feature type="region of interest" description="Disordered" evidence="2">
    <location>
        <begin position="285"/>
        <end position="330"/>
    </location>
</feature>
<gene>
    <name evidence="3" type="ORF">GH714_010935</name>
</gene>
<dbReference type="PANTHER" id="PTHR34380:SF8">
    <property type="entry name" value="DNA DOUBLE-STRAND BREAK REPAIR RAD50 ATPASE"/>
    <property type="match status" value="1"/>
</dbReference>
<organism evidence="3 4">
    <name type="scientific">Hevea brasiliensis</name>
    <name type="common">Para rubber tree</name>
    <name type="synonym">Siphonia brasiliensis</name>
    <dbReference type="NCBI Taxonomy" id="3981"/>
    <lineage>
        <taxon>Eukaryota</taxon>
        <taxon>Viridiplantae</taxon>
        <taxon>Streptophyta</taxon>
        <taxon>Embryophyta</taxon>
        <taxon>Tracheophyta</taxon>
        <taxon>Spermatophyta</taxon>
        <taxon>Magnoliopsida</taxon>
        <taxon>eudicotyledons</taxon>
        <taxon>Gunneridae</taxon>
        <taxon>Pentapetalae</taxon>
        <taxon>rosids</taxon>
        <taxon>fabids</taxon>
        <taxon>Malpighiales</taxon>
        <taxon>Euphorbiaceae</taxon>
        <taxon>Crotonoideae</taxon>
        <taxon>Micrandreae</taxon>
        <taxon>Hevea</taxon>
    </lineage>
</organism>
<keyword evidence="1" id="KW-0175">Coiled coil</keyword>
<protein>
    <submittedName>
        <fullName evidence="3">Uncharacterized protein</fullName>
    </submittedName>
</protein>
<evidence type="ECO:0000313" key="4">
    <source>
        <dbReference type="Proteomes" id="UP000467840"/>
    </source>
</evidence>
<keyword evidence="4" id="KW-1185">Reference proteome</keyword>
<name>A0A6A6MMK8_HEVBR</name>
<dbReference type="Proteomes" id="UP000467840">
    <property type="component" value="Chromosome 15"/>
</dbReference>
<dbReference type="EMBL" id="JAAGAX010000005">
    <property type="protein sequence ID" value="KAF2313426.1"/>
    <property type="molecule type" value="Genomic_DNA"/>
</dbReference>
<sequence>MASVGNVFDENIETSTVSNLISSLKSAFQSSYFSEVESVLVTREQKLKHEIEVKAKENEQLKKKNELFQLERLEKLRVENELKRCVRECLKLRELNSRLTEELNELNDRLQGAALDKQAIIELKRKNCELECSRLKAETESDVYKRKFEELELRVSSLEKDTVLLMSLDLSPSTIARVSREFLGEKAVGENEKSCDKLDNVQIQVGVIENVPWKADGNPSCLVPEDGGGNLKITGATCISLENMDAGTDAAGSGKPNKAEIVQIIDSDDDSCPCEILGTEEMATTKHSGQAVAENGTGTGVLKRKWASSVNKGESGNEEKDNAQDADDSCTTGKHNITKLQKIICMCNSSPAKNCSAAAMSYETNNSGREFTPSKPAFLLQFEKKMGADNKSQNQKGDPFMDGSDSSSSSDSEYEWDLSVDFSRMNKSWQRGQGNGANKRWELEADMIATFEKDGELCMEAVCALYRQQTSVRKSICGSSSSENRGFNKLAATRGTTLAEFLIDGDPQGKLKKSKTELMAYNHKGLDDCRRLAIGHSKQLFEIYQKQEDSLFLN</sequence>
<comment type="caution">
    <text evidence="3">The sequence shown here is derived from an EMBL/GenBank/DDBJ whole genome shotgun (WGS) entry which is preliminary data.</text>
</comment>
<feature type="coiled-coil region" evidence="1">
    <location>
        <begin position="44"/>
        <end position="161"/>
    </location>
</feature>
<evidence type="ECO:0000256" key="2">
    <source>
        <dbReference type="SAM" id="MobiDB-lite"/>
    </source>
</evidence>
<evidence type="ECO:0000256" key="1">
    <source>
        <dbReference type="SAM" id="Coils"/>
    </source>
</evidence>
<proteinExistence type="predicted"/>
<feature type="region of interest" description="Disordered" evidence="2">
    <location>
        <begin position="389"/>
        <end position="412"/>
    </location>
</feature>
<evidence type="ECO:0000313" key="3">
    <source>
        <dbReference type="EMBL" id="KAF2313426.1"/>
    </source>
</evidence>
<dbReference type="AlphaFoldDB" id="A0A6A6MMK8"/>
<reference evidence="3 4" key="1">
    <citation type="journal article" date="2020" name="Mol. Plant">
        <title>The Chromosome-Based Rubber Tree Genome Provides New Insights into Spurge Genome Evolution and Rubber Biosynthesis.</title>
        <authorList>
            <person name="Liu J."/>
            <person name="Shi C."/>
            <person name="Shi C.C."/>
            <person name="Li W."/>
            <person name="Zhang Q.J."/>
            <person name="Zhang Y."/>
            <person name="Li K."/>
            <person name="Lu H.F."/>
            <person name="Shi C."/>
            <person name="Zhu S.T."/>
            <person name="Xiao Z.Y."/>
            <person name="Nan H."/>
            <person name="Yue Y."/>
            <person name="Zhu X.G."/>
            <person name="Wu Y."/>
            <person name="Hong X.N."/>
            <person name="Fan G.Y."/>
            <person name="Tong Y."/>
            <person name="Zhang D."/>
            <person name="Mao C.L."/>
            <person name="Liu Y.L."/>
            <person name="Hao S.J."/>
            <person name="Liu W.Q."/>
            <person name="Lv M.Q."/>
            <person name="Zhang H.B."/>
            <person name="Liu Y."/>
            <person name="Hu-Tang G.R."/>
            <person name="Wang J.P."/>
            <person name="Wang J.H."/>
            <person name="Sun Y.H."/>
            <person name="Ni S.B."/>
            <person name="Chen W.B."/>
            <person name="Zhang X.C."/>
            <person name="Jiao Y.N."/>
            <person name="Eichler E.E."/>
            <person name="Li G.H."/>
            <person name="Liu X."/>
            <person name="Gao L.Z."/>
        </authorList>
    </citation>
    <scope>NUCLEOTIDE SEQUENCE [LARGE SCALE GENOMIC DNA]</scope>
    <source>
        <strain evidence="4">cv. GT1</strain>
        <tissue evidence="3">Leaf</tissue>
    </source>
</reference>
<dbReference type="PANTHER" id="PTHR34380">
    <property type="entry name" value="BNAA03G12380D PROTEIN"/>
    <property type="match status" value="1"/>
</dbReference>